<dbReference type="PANTHER" id="PTHR47986">
    <property type="entry name" value="OSJNBA0070M12.3 PROTEIN"/>
    <property type="match status" value="1"/>
</dbReference>
<keyword evidence="8" id="KW-0675">Receptor</keyword>
<evidence type="ECO:0000256" key="1">
    <source>
        <dbReference type="ARBA" id="ARBA00004167"/>
    </source>
</evidence>
<evidence type="ECO:0000256" key="2">
    <source>
        <dbReference type="ARBA" id="ARBA00022614"/>
    </source>
</evidence>
<evidence type="ECO:0000256" key="3">
    <source>
        <dbReference type="ARBA" id="ARBA00022692"/>
    </source>
</evidence>
<dbReference type="EMBL" id="CP144696">
    <property type="protein sequence ID" value="WVZ12291.1"/>
    <property type="molecule type" value="Genomic_DNA"/>
</dbReference>
<dbReference type="Proteomes" id="UP001374535">
    <property type="component" value="Chromosome 5"/>
</dbReference>
<feature type="domain" description="Protein kinase" evidence="11">
    <location>
        <begin position="1"/>
        <end position="107"/>
    </location>
</feature>
<organism evidence="12 13">
    <name type="scientific">Vigna mungo</name>
    <name type="common">Black gram</name>
    <name type="synonym">Phaseolus mungo</name>
    <dbReference type="NCBI Taxonomy" id="3915"/>
    <lineage>
        <taxon>Eukaryota</taxon>
        <taxon>Viridiplantae</taxon>
        <taxon>Streptophyta</taxon>
        <taxon>Embryophyta</taxon>
        <taxon>Tracheophyta</taxon>
        <taxon>Spermatophyta</taxon>
        <taxon>Magnoliopsida</taxon>
        <taxon>eudicotyledons</taxon>
        <taxon>Gunneridae</taxon>
        <taxon>Pentapetalae</taxon>
        <taxon>rosids</taxon>
        <taxon>fabids</taxon>
        <taxon>Fabales</taxon>
        <taxon>Fabaceae</taxon>
        <taxon>Papilionoideae</taxon>
        <taxon>50 kb inversion clade</taxon>
        <taxon>NPAAA clade</taxon>
        <taxon>indigoferoid/millettioid clade</taxon>
        <taxon>Phaseoleae</taxon>
        <taxon>Vigna</taxon>
    </lineage>
</organism>
<keyword evidence="4" id="KW-0732">Signal</keyword>
<dbReference type="Pfam" id="PF00069">
    <property type="entry name" value="Pkinase"/>
    <property type="match status" value="1"/>
</dbReference>
<evidence type="ECO:0000256" key="8">
    <source>
        <dbReference type="ARBA" id="ARBA00023170"/>
    </source>
</evidence>
<dbReference type="InterPro" id="IPR008271">
    <property type="entry name" value="Ser/Thr_kinase_AS"/>
</dbReference>
<keyword evidence="13" id="KW-1185">Reference proteome</keyword>
<evidence type="ECO:0000313" key="12">
    <source>
        <dbReference type="EMBL" id="WVZ12291.1"/>
    </source>
</evidence>
<sequence length="107" mass="12006">MKLKMNQKDKNSLGHSTRSALFAPPNSETIIHRDLKPTNILLGDDMRAKIGDFGLVKIITSDENRSSFTRVAGTVGYLDPEYIGIYKAFEYTFVLLNTCLPLHGFIN</sequence>
<protein>
    <recommendedName>
        <fullName evidence="11">Protein kinase domain-containing protein</fullName>
    </recommendedName>
</protein>
<evidence type="ECO:0000256" key="6">
    <source>
        <dbReference type="ARBA" id="ARBA00022989"/>
    </source>
</evidence>
<dbReference type="PROSITE" id="PS50011">
    <property type="entry name" value="PROTEIN_KINASE_DOM"/>
    <property type="match status" value="1"/>
</dbReference>
<dbReference type="PANTHER" id="PTHR47986:SF1">
    <property type="entry name" value="OS04G0685900 PROTEIN"/>
    <property type="match status" value="1"/>
</dbReference>
<dbReference type="GO" id="GO:0016020">
    <property type="term" value="C:membrane"/>
    <property type="evidence" value="ECO:0007669"/>
    <property type="project" value="UniProtKB-SubCell"/>
</dbReference>
<dbReference type="InterPro" id="IPR052422">
    <property type="entry name" value="Auxin_Ser/Thr_Kinase"/>
</dbReference>
<dbReference type="AlphaFoldDB" id="A0AAQ3NNR3"/>
<reference evidence="12 13" key="1">
    <citation type="journal article" date="2023" name="Life. Sci Alliance">
        <title>Evolutionary insights into 3D genome organization and epigenetic landscape of Vigna mungo.</title>
        <authorList>
            <person name="Junaid A."/>
            <person name="Singh B."/>
            <person name="Bhatia S."/>
        </authorList>
    </citation>
    <scope>NUCLEOTIDE SEQUENCE [LARGE SCALE GENOMIC DNA]</scope>
    <source>
        <strain evidence="12">Urdbean</strain>
    </source>
</reference>
<evidence type="ECO:0000259" key="11">
    <source>
        <dbReference type="PROSITE" id="PS50011"/>
    </source>
</evidence>
<keyword evidence="3" id="KW-0812">Transmembrane</keyword>
<dbReference type="GO" id="GO:0005524">
    <property type="term" value="F:ATP binding"/>
    <property type="evidence" value="ECO:0007669"/>
    <property type="project" value="InterPro"/>
</dbReference>
<feature type="region of interest" description="Disordered" evidence="10">
    <location>
        <begin position="1"/>
        <end position="21"/>
    </location>
</feature>
<keyword evidence="6" id="KW-1133">Transmembrane helix</keyword>
<keyword evidence="5" id="KW-0677">Repeat</keyword>
<comment type="subcellular location">
    <subcellularLocation>
        <location evidence="1">Membrane</location>
        <topology evidence="1">Single-pass membrane protein</topology>
    </subcellularLocation>
</comment>
<accession>A0AAQ3NNR3</accession>
<gene>
    <name evidence="12" type="ORF">V8G54_016821</name>
</gene>
<evidence type="ECO:0000256" key="4">
    <source>
        <dbReference type="ARBA" id="ARBA00022729"/>
    </source>
</evidence>
<feature type="compositionally biased region" description="Basic and acidic residues" evidence="10">
    <location>
        <begin position="1"/>
        <end position="12"/>
    </location>
</feature>
<dbReference type="InterPro" id="IPR000719">
    <property type="entry name" value="Prot_kinase_dom"/>
</dbReference>
<keyword evidence="2" id="KW-0433">Leucine-rich repeat</keyword>
<keyword evidence="9" id="KW-0325">Glycoprotein</keyword>
<dbReference type="GO" id="GO:0004672">
    <property type="term" value="F:protein kinase activity"/>
    <property type="evidence" value="ECO:0007669"/>
    <property type="project" value="InterPro"/>
</dbReference>
<dbReference type="SUPFAM" id="SSF56112">
    <property type="entry name" value="Protein kinase-like (PK-like)"/>
    <property type="match status" value="1"/>
</dbReference>
<evidence type="ECO:0000256" key="10">
    <source>
        <dbReference type="SAM" id="MobiDB-lite"/>
    </source>
</evidence>
<dbReference type="Gene3D" id="1.10.510.10">
    <property type="entry name" value="Transferase(Phosphotransferase) domain 1"/>
    <property type="match status" value="1"/>
</dbReference>
<dbReference type="InterPro" id="IPR011009">
    <property type="entry name" value="Kinase-like_dom_sf"/>
</dbReference>
<dbReference type="PROSITE" id="PS00108">
    <property type="entry name" value="PROTEIN_KINASE_ST"/>
    <property type="match status" value="1"/>
</dbReference>
<keyword evidence="7" id="KW-0472">Membrane</keyword>
<evidence type="ECO:0000313" key="13">
    <source>
        <dbReference type="Proteomes" id="UP001374535"/>
    </source>
</evidence>
<evidence type="ECO:0000256" key="7">
    <source>
        <dbReference type="ARBA" id="ARBA00023136"/>
    </source>
</evidence>
<evidence type="ECO:0000256" key="9">
    <source>
        <dbReference type="ARBA" id="ARBA00023180"/>
    </source>
</evidence>
<name>A0AAQ3NNR3_VIGMU</name>
<proteinExistence type="predicted"/>
<evidence type="ECO:0000256" key="5">
    <source>
        <dbReference type="ARBA" id="ARBA00022737"/>
    </source>
</evidence>